<dbReference type="EMBL" id="BAAAOG010000002">
    <property type="protein sequence ID" value="GAA1956513.1"/>
    <property type="molecule type" value="Genomic_DNA"/>
</dbReference>
<dbReference type="Proteomes" id="UP001499933">
    <property type="component" value="Unassembled WGS sequence"/>
</dbReference>
<gene>
    <name evidence="1" type="ORF">GCM10009776_18330</name>
</gene>
<accession>A0ABN2QRQ4</accession>
<sequence length="145" mass="16370">MAERELWSCPRCGRTFANRNQTHTCAAVGGPDALDGRFVRCDPVVRQIFDALVHHVEPVDVLVEKSRIALHIRMSFAAMMPRTHWLDGHLVLARTAAHPSFRRIEVYSAHNVLHAFRLTEAPDAEFLALLAEARDVGEQRHLGRS</sequence>
<organism evidence="1 2">
    <name type="scientific">Microbacterium deminutum</name>
    <dbReference type="NCBI Taxonomy" id="344164"/>
    <lineage>
        <taxon>Bacteria</taxon>
        <taxon>Bacillati</taxon>
        <taxon>Actinomycetota</taxon>
        <taxon>Actinomycetes</taxon>
        <taxon>Micrococcales</taxon>
        <taxon>Microbacteriaceae</taxon>
        <taxon>Microbacterium</taxon>
    </lineage>
</organism>
<protein>
    <recommendedName>
        <fullName evidence="3">DUF5655 domain-containing protein</fullName>
    </recommendedName>
</protein>
<keyword evidence="2" id="KW-1185">Reference proteome</keyword>
<evidence type="ECO:0000313" key="1">
    <source>
        <dbReference type="EMBL" id="GAA1956513.1"/>
    </source>
</evidence>
<reference evidence="1 2" key="1">
    <citation type="journal article" date="2019" name="Int. J. Syst. Evol. Microbiol.">
        <title>The Global Catalogue of Microorganisms (GCM) 10K type strain sequencing project: providing services to taxonomists for standard genome sequencing and annotation.</title>
        <authorList>
            <consortium name="The Broad Institute Genomics Platform"/>
            <consortium name="The Broad Institute Genome Sequencing Center for Infectious Disease"/>
            <person name="Wu L."/>
            <person name="Ma J."/>
        </authorList>
    </citation>
    <scope>NUCLEOTIDE SEQUENCE [LARGE SCALE GENOMIC DNA]</scope>
    <source>
        <strain evidence="1 2">JCM 14901</strain>
    </source>
</reference>
<evidence type="ECO:0008006" key="3">
    <source>
        <dbReference type="Google" id="ProtNLM"/>
    </source>
</evidence>
<name>A0ABN2QRQ4_9MICO</name>
<proteinExistence type="predicted"/>
<dbReference type="RefSeq" id="WP_344093643.1">
    <property type="nucleotide sequence ID" value="NZ_BAAAOG010000002.1"/>
</dbReference>
<comment type="caution">
    <text evidence="1">The sequence shown here is derived from an EMBL/GenBank/DDBJ whole genome shotgun (WGS) entry which is preliminary data.</text>
</comment>
<evidence type="ECO:0000313" key="2">
    <source>
        <dbReference type="Proteomes" id="UP001499933"/>
    </source>
</evidence>